<evidence type="ECO:0000259" key="1">
    <source>
        <dbReference type="Pfam" id="PF21034"/>
    </source>
</evidence>
<gene>
    <name evidence="2" type="ORF">MEDL_62907</name>
</gene>
<accession>A0A8S3VC81</accession>
<dbReference type="SUPFAM" id="SSF48403">
    <property type="entry name" value="Ankyrin repeat"/>
    <property type="match status" value="1"/>
</dbReference>
<name>A0A8S3VC81_MYTED</name>
<dbReference type="GO" id="GO:0042594">
    <property type="term" value="P:response to starvation"/>
    <property type="evidence" value="ECO:0007669"/>
    <property type="project" value="TreeGrafter"/>
</dbReference>
<comment type="caution">
    <text evidence="2">The sequence shown here is derived from an EMBL/GenBank/DDBJ whole genome shotgun (WGS) entry which is preliminary data.</text>
</comment>
<reference evidence="2" key="1">
    <citation type="submission" date="2021-03" db="EMBL/GenBank/DDBJ databases">
        <authorList>
            <person name="Bekaert M."/>
        </authorList>
    </citation>
    <scope>NUCLEOTIDE SEQUENCE</scope>
</reference>
<dbReference type="InterPro" id="IPR036770">
    <property type="entry name" value="Ankyrin_rpt-contain_sf"/>
</dbReference>
<dbReference type="Pfam" id="PF21034">
    <property type="entry name" value="BCAS3_WD40"/>
    <property type="match status" value="1"/>
</dbReference>
<dbReference type="InterPro" id="IPR048382">
    <property type="entry name" value="BCAS3_WD40"/>
</dbReference>
<dbReference type="Proteomes" id="UP000683360">
    <property type="component" value="Unassembled WGS sequence"/>
</dbReference>
<dbReference type="GO" id="GO:0006914">
    <property type="term" value="P:autophagy"/>
    <property type="evidence" value="ECO:0007669"/>
    <property type="project" value="InterPro"/>
</dbReference>
<evidence type="ECO:0000313" key="3">
    <source>
        <dbReference type="Proteomes" id="UP000683360"/>
    </source>
</evidence>
<keyword evidence="3" id="KW-1185">Reference proteome</keyword>
<dbReference type="Gene3D" id="1.25.40.20">
    <property type="entry name" value="Ankyrin repeat-containing domain"/>
    <property type="match status" value="1"/>
</dbReference>
<protein>
    <submittedName>
        <fullName evidence="2">Breast carcinoma-amplified sequence 3,Breast carcinoma-amplified sequence 3 homolog</fullName>
    </submittedName>
</protein>
<organism evidence="2 3">
    <name type="scientific">Mytilus edulis</name>
    <name type="common">Blue mussel</name>
    <dbReference type="NCBI Taxonomy" id="6550"/>
    <lineage>
        <taxon>Eukaryota</taxon>
        <taxon>Metazoa</taxon>
        <taxon>Spiralia</taxon>
        <taxon>Lophotrochozoa</taxon>
        <taxon>Mollusca</taxon>
        <taxon>Bivalvia</taxon>
        <taxon>Autobranchia</taxon>
        <taxon>Pteriomorphia</taxon>
        <taxon>Mytilida</taxon>
        <taxon>Mytiloidea</taxon>
        <taxon>Mytilidae</taxon>
        <taxon>Mytilinae</taxon>
        <taxon>Mytilus</taxon>
    </lineage>
</organism>
<dbReference type="InterPro" id="IPR045142">
    <property type="entry name" value="BCAS3-like"/>
</dbReference>
<dbReference type="PANTHER" id="PTHR13268:SF0">
    <property type="entry name" value="BCAS3 MICROTUBULE ASSOCIATED CELL MIGRATION FACTOR"/>
    <property type="match status" value="1"/>
</dbReference>
<dbReference type="AlphaFoldDB" id="A0A8S3VC81"/>
<dbReference type="PANTHER" id="PTHR13268">
    <property type="entry name" value="BREAST CARCINOMA AMPLIFIED SEQUENCE 3"/>
    <property type="match status" value="1"/>
</dbReference>
<evidence type="ECO:0000313" key="2">
    <source>
        <dbReference type="EMBL" id="CAG2251222.1"/>
    </source>
</evidence>
<sequence length="235" mass="26418">MSAESPRKHLKFVNNVVRPQGFSDKTVMENVVDFISDVVPQAYSGNQKVDDKEKILWMRFERSDINDISRNPDFTVGENKGIPLLLILGYSNGVQIWNIMPSGEAQEVYSVRQGPVRILRVLPTPSPGEHGHLEVVKRFLATDINVNKCNLKNYHHCIFPVKQGNTKLSCRIIKENADINMCTAEGKSPLFIACQEINGGSMSLPGMKEKIDINKCTIDHRSPLFEACLKGHSRK</sequence>
<proteinExistence type="predicted"/>
<dbReference type="OrthoDB" id="25778at2759"/>
<feature type="domain" description="BCAS3 WD40" evidence="1">
    <location>
        <begin position="53"/>
        <end position="128"/>
    </location>
</feature>
<dbReference type="GO" id="GO:0005737">
    <property type="term" value="C:cytoplasm"/>
    <property type="evidence" value="ECO:0007669"/>
    <property type="project" value="TreeGrafter"/>
</dbReference>
<dbReference type="EMBL" id="CAJPWZ010003080">
    <property type="protein sequence ID" value="CAG2251222.1"/>
    <property type="molecule type" value="Genomic_DNA"/>
</dbReference>